<protein>
    <submittedName>
        <fullName evidence="1">Uncharacterized protein</fullName>
    </submittedName>
</protein>
<proteinExistence type="predicted"/>
<evidence type="ECO:0000313" key="2">
    <source>
        <dbReference type="Proteomes" id="UP000017127"/>
    </source>
</evidence>
<gene>
    <name evidence="1" type="ORF">M595_4999</name>
</gene>
<reference evidence="1 2" key="1">
    <citation type="journal article" date="2013" name="Front. Microbiol.">
        <title>Comparative genomic analyses of the cyanobacterium, Lyngbya aestuarii BL J, a powerful hydrogen producer.</title>
        <authorList>
            <person name="Kothari A."/>
            <person name="Vaughn M."/>
            <person name="Garcia-Pichel F."/>
        </authorList>
    </citation>
    <scope>NUCLEOTIDE SEQUENCE [LARGE SCALE GENOMIC DNA]</scope>
    <source>
        <strain evidence="1 2">BL J</strain>
    </source>
</reference>
<comment type="caution">
    <text evidence="1">The sequence shown here is derived from an EMBL/GenBank/DDBJ whole genome shotgun (WGS) entry which is preliminary data.</text>
</comment>
<name>U7QDF7_9CYAN</name>
<evidence type="ECO:0000313" key="1">
    <source>
        <dbReference type="EMBL" id="ERT05035.1"/>
    </source>
</evidence>
<dbReference type="Proteomes" id="UP000017127">
    <property type="component" value="Unassembled WGS sequence"/>
</dbReference>
<dbReference type="EMBL" id="AUZM01000070">
    <property type="protein sequence ID" value="ERT05035.1"/>
    <property type="molecule type" value="Genomic_DNA"/>
</dbReference>
<dbReference type="AlphaFoldDB" id="U7QDF7"/>
<accession>U7QDF7</accession>
<keyword evidence="2" id="KW-1185">Reference proteome</keyword>
<organism evidence="1 2">
    <name type="scientific">Lyngbya aestuarii BL J</name>
    <dbReference type="NCBI Taxonomy" id="1348334"/>
    <lineage>
        <taxon>Bacteria</taxon>
        <taxon>Bacillati</taxon>
        <taxon>Cyanobacteriota</taxon>
        <taxon>Cyanophyceae</taxon>
        <taxon>Oscillatoriophycideae</taxon>
        <taxon>Oscillatoriales</taxon>
        <taxon>Microcoleaceae</taxon>
        <taxon>Lyngbya</taxon>
    </lineage>
</organism>
<sequence>METTKTLRVRQLLHLGKPQDRTGLTALCAQTRFSRKFRDFFRQTLLTFSGCLGYHYTMGCL</sequence>